<proteinExistence type="predicted"/>
<organism evidence="1">
    <name type="scientific">marine sediment metagenome</name>
    <dbReference type="NCBI Taxonomy" id="412755"/>
    <lineage>
        <taxon>unclassified sequences</taxon>
        <taxon>metagenomes</taxon>
        <taxon>ecological metagenomes</taxon>
    </lineage>
</organism>
<evidence type="ECO:0000313" key="1">
    <source>
        <dbReference type="EMBL" id="KKM80737.1"/>
    </source>
</evidence>
<dbReference type="EMBL" id="LAZR01008136">
    <property type="protein sequence ID" value="KKM80737.1"/>
    <property type="molecule type" value="Genomic_DNA"/>
</dbReference>
<protein>
    <submittedName>
        <fullName evidence="1">Uncharacterized protein</fullName>
    </submittedName>
</protein>
<name>A0A0F9NH78_9ZZZZ</name>
<accession>A0A0F9NH78</accession>
<gene>
    <name evidence="1" type="ORF">LCGC14_1336950</name>
</gene>
<comment type="caution">
    <text evidence="1">The sequence shown here is derived from an EMBL/GenBank/DDBJ whole genome shotgun (WGS) entry which is preliminary data.</text>
</comment>
<feature type="non-terminal residue" evidence="1">
    <location>
        <position position="98"/>
    </location>
</feature>
<dbReference type="AlphaFoldDB" id="A0A0F9NH78"/>
<sequence>MPQALSDHAFGDAIGFMDTALANADSFKTKECGQKIIFLTEKAAKNFRLRCYTARTRELRNNKKMFTKEDKAYFVTDYHRLQFIIKEVEHKGQTLWAL</sequence>
<reference evidence="1" key="1">
    <citation type="journal article" date="2015" name="Nature">
        <title>Complex archaea that bridge the gap between prokaryotes and eukaryotes.</title>
        <authorList>
            <person name="Spang A."/>
            <person name="Saw J.H."/>
            <person name="Jorgensen S.L."/>
            <person name="Zaremba-Niedzwiedzka K."/>
            <person name="Martijn J."/>
            <person name="Lind A.E."/>
            <person name="van Eijk R."/>
            <person name="Schleper C."/>
            <person name="Guy L."/>
            <person name="Ettema T.J."/>
        </authorList>
    </citation>
    <scope>NUCLEOTIDE SEQUENCE</scope>
</reference>